<keyword evidence="1" id="KW-1185">Reference proteome</keyword>
<dbReference type="AlphaFoldDB" id="A0A914E5F2"/>
<evidence type="ECO:0000313" key="2">
    <source>
        <dbReference type="WBParaSite" id="ACRNAN_scaffold5702.g27205.t1"/>
    </source>
</evidence>
<dbReference type="WBParaSite" id="ACRNAN_scaffold5702.g27205.t1">
    <property type="protein sequence ID" value="ACRNAN_scaffold5702.g27205.t1"/>
    <property type="gene ID" value="ACRNAN_scaffold5702.g27205"/>
</dbReference>
<sequence length="101" mass="11796">MNPPVIPKIQVEKASSDQRRYEVKCGQDSYVVDVDSRRSRPITLYRRQESVTRPLSKNNATNPQKSKADAAVETIKKLVFQFYMFTICLQRGVFIRSLFFY</sequence>
<accession>A0A914E5F2</accession>
<evidence type="ECO:0000313" key="1">
    <source>
        <dbReference type="Proteomes" id="UP000887540"/>
    </source>
</evidence>
<proteinExistence type="predicted"/>
<organism evidence="1 2">
    <name type="scientific">Acrobeloides nanus</name>
    <dbReference type="NCBI Taxonomy" id="290746"/>
    <lineage>
        <taxon>Eukaryota</taxon>
        <taxon>Metazoa</taxon>
        <taxon>Ecdysozoa</taxon>
        <taxon>Nematoda</taxon>
        <taxon>Chromadorea</taxon>
        <taxon>Rhabditida</taxon>
        <taxon>Tylenchina</taxon>
        <taxon>Cephalobomorpha</taxon>
        <taxon>Cephaloboidea</taxon>
        <taxon>Cephalobidae</taxon>
        <taxon>Acrobeloides</taxon>
    </lineage>
</organism>
<protein>
    <submittedName>
        <fullName evidence="2">Uncharacterized protein</fullName>
    </submittedName>
</protein>
<name>A0A914E5F2_9BILA</name>
<reference evidence="2" key="1">
    <citation type="submission" date="2022-11" db="UniProtKB">
        <authorList>
            <consortium name="WormBaseParasite"/>
        </authorList>
    </citation>
    <scope>IDENTIFICATION</scope>
</reference>
<dbReference type="Proteomes" id="UP000887540">
    <property type="component" value="Unplaced"/>
</dbReference>